<feature type="non-terminal residue" evidence="2">
    <location>
        <position position="66"/>
    </location>
</feature>
<evidence type="ECO:0000256" key="1">
    <source>
        <dbReference type="SAM" id="MobiDB-lite"/>
    </source>
</evidence>
<evidence type="ECO:0000313" key="2">
    <source>
        <dbReference type="EMBL" id="KAH9293916.1"/>
    </source>
</evidence>
<sequence>MKLMSVMGLNVGGAGKPILNEGDNLELSIDFVDLEKALNSKKENMNFPSKDDKDDPMVETTWAKRM</sequence>
<evidence type="ECO:0000313" key="3">
    <source>
        <dbReference type="Proteomes" id="UP000824469"/>
    </source>
</evidence>
<name>A0AA38C303_TAXCH</name>
<gene>
    <name evidence="2" type="ORF">KI387_040880</name>
</gene>
<dbReference type="AlphaFoldDB" id="A0AA38C303"/>
<accession>A0AA38C303</accession>
<reference evidence="2 3" key="1">
    <citation type="journal article" date="2021" name="Nat. Plants">
        <title>The Taxus genome provides insights into paclitaxel biosynthesis.</title>
        <authorList>
            <person name="Xiong X."/>
            <person name="Gou J."/>
            <person name="Liao Q."/>
            <person name="Li Y."/>
            <person name="Zhou Q."/>
            <person name="Bi G."/>
            <person name="Li C."/>
            <person name="Du R."/>
            <person name="Wang X."/>
            <person name="Sun T."/>
            <person name="Guo L."/>
            <person name="Liang H."/>
            <person name="Lu P."/>
            <person name="Wu Y."/>
            <person name="Zhang Z."/>
            <person name="Ro D.K."/>
            <person name="Shang Y."/>
            <person name="Huang S."/>
            <person name="Yan J."/>
        </authorList>
    </citation>
    <scope>NUCLEOTIDE SEQUENCE [LARGE SCALE GENOMIC DNA]</scope>
    <source>
        <strain evidence="2">Ta-2019</strain>
    </source>
</reference>
<dbReference type="Proteomes" id="UP000824469">
    <property type="component" value="Unassembled WGS sequence"/>
</dbReference>
<protein>
    <submittedName>
        <fullName evidence="2">Uncharacterized protein</fullName>
    </submittedName>
</protein>
<feature type="compositionally biased region" description="Basic and acidic residues" evidence="1">
    <location>
        <begin position="43"/>
        <end position="56"/>
    </location>
</feature>
<organism evidence="2 3">
    <name type="scientific">Taxus chinensis</name>
    <name type="common">Chinese yew</name>
    <name type="synonym">Taxus wallichiana var. chinensis</name>
    <dbReference type="NCBI Taxonomy" id="29808"/>
    <lineage>
        <taxon>Eukaryota</taxon>
        <taxon>Viridiplantae</taxon>
        <taxon>Streptophyta</taxon>
        <taxon>Embryophyta</taxon>
        <taxon>Tracheophyta</taxon>
        <taxon>Spermatophyta</taxon>
        <taxon>Pinopsida</taxon>
        <taxon>Pinidae</taxon>
        <taxon>Conifers II</taxon>
        <taxon>Cupressales</taxon>
        <taxon>Taxaceae</taxon>
        <taxon>Taxus</taxon>
    </lineage>
</organism>
<dbReference type="EMBL" id="JAHRHJ020000581">
    <property type="protein sequence ID" value="KAH9293916.1"/>
    <property type="molecule type" value="Genomic_DNA"/>
</dbReference>
<keyword evidence="3" id="KW-1185">Reference proteome</keyword>
<proteinExistence type="predicted"/>
<comment type="caution">
    <text evidence="2">The sequence shown here is derived from an EMBL/GenBank/DDBJ whole genome shotgun (WGS) entry which is preliminary data.</text>
</comment>
<feature type="region of interest" description="Disordered" evidence="1">
    <location>
        <begin position="43"/>
        <end position="66"/>
    </location>
</feature>